<reference evidence="1 2" key="1">
    <citation type="submission" date="2020-05" db="EMBL/GenBank/DDBJ databases">
        <title>Complete genome of Clostridium estertheticum subspecies estertheticum, isolated from Vacuum packed lamb meat from New Zealand imported to Switzerland.</title>
        <authorList>
            <person name="Wambui J."/>
            <person name="Stevens M.J.A."/>
            <person name="Stephan R."/>
        </authorList>
    </citation>
    <scope>NUCLEOTIDE SEQUENCE [LARGE SCALE GENOMIC DNA]</scope>
    <source>
        <strain evidence="1 2">CEST001</strain>
    </source>
</reference>
<sequence>MKQIRIFNNSNKFCLVTEVNDFINDNKLKINDIQYSSTGGMFSTQYSVMVVIEENENKIET</sequence>
<comment type="caution">
    <text evidence="1">The sequence shown here is derived from an EMBL/GenBank/DDBJ whole genome shotgun (WGS) entry which is preliminary data.</text>
</comment>
<dbReference type="EMBL" id="JABEYB010000003">
    <property type="protein sequence ID" value="NNU75063.1"/>
    <property type="molecule type" value="Genomic_DNA"/>
</dbReference>
<evidence type="ECO:0000313" key="1">
    <source>
        <dbReference type="EMBL" id="NNU75063.1"/>
    </source>
</evidence>
<dbReference type="Proteomes" id="UP000531659">
    <property type="component" value="Unassembled WGS sequence"/>
</dbReference>
<evidence type="ECO:0008006" key="3">
    <source>
        <dbReference type="Google" id="ProtNLM"/>
    </source>
</evidence>
<dbReference type="AlphaFoldDB" id="A0A7Y3SUA9"/>
<name>A0A7Y3SUA9_9CLOT</name>
<gene>
    <name evidence="1" type="ORF">HLQ16_03845</name>
</gene>
<protein>
    <recommendedName>
        <fullName evidence="3">Sporulation protein Cse60</fullName>
    </recommendedName>
</protein>
<dbReference type="RefSeq" id="WP_171295861.1">
    <property type="nucleotide sequence ID" value="NZ_JABEYB010000003.1"/>
</dbReference>
<organism evidence="1 2">
    <name type="scientific">Clostridium estertheticum</name>
    <dbReference type="NCBI Taxonomy" id="238834"/>
    <lineage>
        <taxon>Bacteria</taxon>
        <taxon>Bacillati</taxon>
        <taxon>Bacillota</taxon>
        <taxon>Clostridia</taxon>
        <taxon>Eubacteriales</taxon>
        <taxon>Clostridiaceae</taxon>
        <taxon>Clostridium</taxon>
    </lineage>
</organism>
<proteinExistence type="predicted"/>
<accession>A0A7Y3SUA9</accession>
<evidence type="ECO:0000313" key="2">
    <source>
        <dbReference type="Proteomes" id="UP000531659"/>
    </source>
</evidence>